<dbReference type="AlphaFoldDB" id="A0A5A5T933"/>
<dbReference type="SMART" id="SM00567">
    <property type="entry name" value="EZ_HEAT"/>
    <property type="match status" value="4"/>
</dbReference>
<protein>
    <recommendedName>
        <fullName evidence="3">HEAT repeat-containing PBS lyase</fullName>
    </recommendedName>
</protein>
<accession>A0A5A5T933</accession>
<dbReference type="Proteomes" id="UP000322530">
    <property type="component" value="Unassembled WGS sequence"/>
</dbReference>
<keyword evidence="2" id="KW-1185">Reference proteome</keyword>
<dbReference type="GO" id="GO:0016491">
    <property type="term" value="F:oxidoreductase activity"/>
    <property type="evidence" value="ECO:0007669"/>
    <property type="project" value="TreeGrafter"/>
</dbReference>
<dbReference type="RefSeq" id="WP_172631910.1">
    <property type="nucleotide sequence ID" value="NZ_BIXY01000013.1"/>
</dbReference>
<dbReference type="InterPro" id="IPR004155">
    <property type="entry name" value="PBS_lyase_HEAT"/>
</dbReference>
<evidence type="ECO:0000313" key="1">
    <source>
        <dbReference type="EMBL" id="GCF07686.1"/>
    </source>
</evidence>
<evidence type="ECO:0008006" key="3">
    <source>
        <dbReference type="Google" id="ProtNLM"/>
    </source>
</evidence>
<evidence type="ECO:0000313" key="2">
    <source>
        <dbReference type="Proteomes" id="UP000322530"/>
    </source>
</evidence>
<sequence>MQRESIQAALAMLLGPETEYQARIRATRRLAKQGPTILPLVLATLSHYPEITTPAWPWWPPQYEHTSRLLLQLSQHAHINLEEMLQHPGLEDVPGPVLWTSLMEAAGQSPHIDHEQLLCRGLHTAWTSVRYAAAMALATRARTTQLHPTTIEVMKHHQEAHETFPVRLTCAYGLLQSNDYESLQTLLACLQNDIPTEVRKAAIFILASELPLQLTSEQQQQLSLDFLPLLYDEDPEIAQHAAHALSKIAQPELLATLYSCLENANEAVQLIVLTVLEEITHYNKKLRHRMRQHKLIMRILPLLHSTNPDLRRQACYTLASCGGEYGAAVLGTIVMNKDHPGQGEAVECLRFFHGVLRTPFRSNVTRWLLCVLTSQQEEIQVTALDSLTHLLWQAHHSGKQQAWQEIRQEIIGLGKPPQLLQQAQNPLLQQRVLELLAALGDYLVTANEIHWLCQQLLLNASDSGVRACAAYVCGQTKSRWAIPALLQALSDPDEHVAHTALQALTTIATPGDCIVVYALHELTRLQGEENQAASHLARAARTALKHWQRADKDEVYKTLHSFH</sequence>
<name>A0A5A5T933_9CHLR</name>
<dbReference type="Gene3D" id="1.25.10.10">
    <property type="entry name" value="Leucine-rich Repeat Variant"/>
    <property type="match status" value="2"/>
</dbReference>
<comment type="caution">
    <text evidence="1">The sequence shown here is derived from an EMBL/GenBank/DDBJ whole genome shotgun (WGS) entry which is preliminary data.</text>
</comment>
<organism evidence="1 2">
    <name type="scientific">Dictyobacter arantiisoli</name>
    <dbReference type="NCBI Taxonomy" id="2014874"/>
    <lineage>
        <taxon>Bacteria</taxon>
        <taxon>Bacillati</taxon>
        <taxon>Chloroflexota</taxon>
        <taxon>Ktedonobacteria</taxon>
        <taxon>Ktedonobacterales</taxon>
        <taxon>Dictyobacteraceae</taxon>
        <taxon>Dictyobacter</taxon>
    </lineage>
</organism>
<dbReference type="PANTHER" id="PTHR12697">
    <property type="entry name" value="PBS LYASE HEAT-LIKE PROTEIN"/>
    <property type="match status" value="1"/>
</dbReference>
<dbReference type="SUPFAM" id="SSF48371">
    <property type="entry name" value="ARM repeat"/>
    <property type="match status" value="1"/>
</dbReference>
<dbReference type="EMBL" id="BIXY01000013">
    <property type="protein sequence ID" value="GCF07686.1"/>
    <property type="molecule type" value="Genomic_DNA"/>
</dbReference>
<dbReference type="PANTHER" id="PTHR12697:SF5">
    <property type="entry name" value="DEOXYHYPUSINE HYDROXYLASE"/>
    <property type="match status" value="1"/>
</dbReference>
<dbReference type="InterPro" id="IPR011989">
    <property type="entry name" value="ARM-like"/>
</dbReference>
<proteinExistence type="predicted"/>
<gene>
    <name evidence="1" type="ORF">KDI_12500</name>
</gene>
<dbReference type="Pfam" id="PF13646">
    <property type="entry name" value="HEAT_2"/>
    <property type="match status" value="2"/>
</dbReference>
<dbReference type="InterPro" id="IPR016024">
    <property type="entry name" value="ARM-type_fold"/>
</dbReference>
<reference evidence="1 2" key="1">
    <citation type="submission" date="2019-01" db="EMBL/GenBank/DDBJ databases">
        <title>Draft genome sequence of Dictyobacter sp. Uno17.</title>
        <authorList>
            <person name="Wang C.M."/>
            <person name="Zheng Y."/>
            <person name="Sakai Y."/>
            <person name="Abe K."/>
            <person name="Yokota A."/>
            <person name="Yabe S."/>
        </authorList>
    </citation>
    <scope>NUCLEOTIDE SEQUENCE [LARGE SCALE GENOMIC DNA]</scope>
    <source>
        <strain evidence="1 2">Uno17</strain>
    </source>
</reference>